<accession>A0A803VR89</accession>
<dbReference type="AlphaFoldDB" id="A0A803VR89"/>
<name>A0A803VR89_FICAL</name>
<reference evidence="1" key="2">
    <citation type="submission" date="2025-09" db="UniProtKB">
        <authorList>
            <consortium name="Ensembl"/>
        </authorList>
    </citation>
    <scope>IDENTIFICATION</scope>
</reference>
<dbReference type="Ensembl" id="ENSFALT00000043121.1">
    <property type="protein sequence ID" value="ENSFALP00000025245.1"/>
    <property type="gene ID" value="ENSFALG00000027095.1"/>
</dbReference>
<evidence type="ECO:0000313" key="2">
    <source>
        <dbReference type="Proteomes" id="UP000016665"/>
    </source>
</evidence>
<sequence length="103" mass="11498">MSPVSLHVLVSSPCPPCRYVWPPSLVCPLSACPLSRRRRFVIPWGHATRNPPGPQEHDTIFKVTPRDVGWEGQWGRGVGVMGDRGTRGTERGDREIWGKCLPI</sequence>
<dbReference type="Proteomes" id="UP000016665">
    <property type="component" value="Unplaced"/>
</dbReference>
<proteinExistence type="predicted"/>
<keyword evidence="2" id="KW-1185">Reference proteome</keyword>
<protein>
    <submittedName>
        <fullName evidence="1">Uncharacterized protein</fullName>
    </submittedName>
</protein>
<reference evidence="1" key="1">
    <citation type="submission" date="2025-08" db="UniProtKB">
        <authorList>
            <consortium name="Ensembl"/>
        </authorList>
    </citation>
    <scope>IDENTIFICATION</scope>
</reference>
<organism evidence="1 2">
    <name type="scientific">Ficedula albicollis</name>
    <name type="common">Collared flycatcher</name>
    <name type="synonym">Muscicapa albicollis</name>
    <dbReference type="NCBI Taxonomy" id="59894"/>
    <lineage>
        <taxon>Eukaryota</taxon>
        <taxon>Metazoa</taxon>
        <taxon>Chordata</taxon>
        <taxon>Craniata</taxon>
        <taxon>Vertebrata</taxon>
        <taxon>Euteleostomi</taxon>
        <taxon>Archelosauria</taxon>
        <taxon>Archosauria</taxon>
        <taxon>Dinosauria</taxon>
        <taxon>Saurischia</taxon>
        <taxon>Theropoda</taxon>
        <taxon>Coelurosauria</taxon>
        <taxon>Aves</taxon>
        <taxon>Neognathae</taxon>
        <taxon>Neoaves</taxon>
        <taxon>Telluraves</taxon>
        <taxon>Australaves</taxon>
        <taxon>Passeriformes</taxon>
        <taxon>Muscicapidae</taxon>
        <taxon>Ficedula</taxon>
    </lineage>
</organism>
<evidence type="ECO:0000313" key="1">
    <source>
        <dbReference type="Ensembl" id="ENSFALP00000025245.1"/>
    </source>
</evidence>